<reference evidence="2" key="1">
    <citation type="submission" date="2018-11" db="EMBL/GenBank/DDBJ databases">
        <authorList>
            <consortium name="Pathogen Informatics"/>
        </authorList>
    </citation>
    <scope>NUCLEOTIDE SEQUENCE</scope>
</reference>
<feature type="region of interest" description="Disordered" evidence="1">
    <location>
        <begin position="333"/>
        <end position="365"/>
    </location>
</feature>
<organism evidence="2 3">
    <name type="scientific">Protopolystoma xenopodis</name>
    <dbReference type="NCBI Taxonomy" id="117903"/>
    <lineage>
        <taxon>Eukaryota</taxon>
        <taxon>Metazoa</taxon>
        <taxon>Spiralia</taxon>
        <taxon>Lophotrochozoa</taxon>
        <taxon>Platyhelminthes</taxon>
        <taxon>Monogenea</taxon>
        <taxon>Polyopisthocotylea</taxon>
        <taxon>Polystomatidea</taxon>
        <taxon>Polystomatidae</taxon>
        <taxon>Protopolystoma</taxon>
    </lineage>
</organism>
<proteinExistence type="predicted"/>
<dbReference type="Proteomes" id="UP000784294">
    <property type="component" value="Unassembled WGS sequence"/>
</dbReference>
<protein>
    <submittedName>
        <fullName evidence="2">Uncharacterized protein</fullName>
    </submittedName>
</protein>
<keyword evidence="3" id="KW-1185">Reference proteome</keyword>
<gene>
    <name evidence="2" type="ORF">PXEA_LOCUS1138</name>
</gene>
<accession>A0A3S5FBQ6</accession>
<feature type="region of interest" description="Disordered" evidence="1">
    <location>
        <begin position="101"/>
        <end position="138"/>
    </location>
</feature>
<comment type="caution">
    <text evidence="2">The sequence shown here is derived from an EMBL/GenBank/DDBJ whole genome shotgun (WGS) entry which is preliminary data.</text>
</comment>
<feature type="region of interest" description="Disordered" evidence="1">
    <location>
        <begin position="272"/>
        <end position="291"/>
    </location>
</feature>
<dbReference type="AlphaFoldDB" id="A0A3S5FBQ6"/>
<sequence length="692" mass="75039">MYICQQKPSAGPSDRSAASLRSFHSAQLPHSFDESIGGMKAQNQLIQFSQDPAIEASVSASNPIKNNETAESIIDRLSLELTNNVSICERNIALTQSHVRSENELSFGCTDEDSGSSREDTNPPPPLSPPPRRESGIKPLYRIRSQTPGAEVSRGRYNPSLITLSADGKIVGEQDLQKVGSTGRIEIDRSQLVSNDERMPNEEDEDDEDALLVSELTRETHLLSVQQSFPDMTKRNFSSKFDAGDADLMDDFYSNESLHLLRNNNIALHGFSSRMRPPPPPPSSRGQPGLVPTLYGRLLGIDNELDRDFGVHHPDRFQSNIMDLRSSEFDRMLSAGQPDDEDDCDEGDEYEEDDGEEDANSEIQTSHAIYRRVFDEGEFFGSPTSPPFEQNSSKDIDSSAVVGCKHLTNSTSPSLSSALSRAATDEGQSVTAVSLCEAVNQHIIDDPNSTNIFYQKASDLPVTSSLISGISLNNLTSASTSASSMSLGITSRPLIAPYAEGFNQVSSLANVVTASAGINPLIQANIDPSDGITAILAPQMTSMSGNSNDPESSARLRLLGASAAAAAVQAAALAAVAESQQQHTSQSLKSPFFYMPSVSAYSSNIQRQQHSSMLASPQLGQINSLHSHLAHASIPILPNTYAPAPISIHTPIMRFREPREAPLRKMSVNLIKTYKHINEVSLSAILSKDFVH</sequence>
<dbReference type="EMBL" id="CAAALY010002307">
    <property type="protein sequence ID" value="VEL07698.1"/>
    <property type="molecule type" value="Genomic_DNA"/>
</dbReference>
<evidence type="ECO:0000256" key="1">
    <source>
        <dbReference type="SAM" id="MobiDB-lite"/>
    </source>
</evidence>
<name>A0A3S5FBQ6_9PLAT</name>
<evidence type="ECO:0000313" key="3">
    <source>
        <dbReference type="Proteomes" id="UP000784294"/>
    </source>
</evidence>
<feature type="compositionally biased region" description="Acidic residues" evidence="1">
    <location>
        <begin position="338"/>
        <end position="360"/>
    </location>
</feature>
<evidence type="ECO:0000313" key="2">
    <source>
        <dbReference type="EMBL" id="VEL07698.1"/>
    </source>
</evidence>